<dbReference type="PANTHER" id="PTHR10644">
    <property type="entry name" value="DNA REPAIR/RNA PROCESSING CPSF FAMILY"/>
    <property type="match status" value="1"/>
</dbReference>
<sequence length="119" mass="13417">MKRAEQLVHRTARDQTNRPQSSARKLNGFFSARMVPNPFSFKSGRHWMSLNYIVSAKKASVVTDAVVGNFTGDEDMNLILAKVNRLEIVKLASDGLKVVQEVPVFGRIETIRLFRPKGE</sequence>
<evidence type="ECO:0000313" key="4">
    <source>
        <dbReference type="Proteomes" id="UP000054047"/>
    </source>
</evidence>
<keyword evidence="4" id="KW-1185">Reference proteome</keyword>
<feature type="non-terminal residue" evidence="3">
    <location>
        <position position="119"/>
    </location>
</feature>
<dbReference type="InterPro" id="IPR018846">
    <property type="entry name" value="Beta-prop_RSE1/DDB1/CPSF1_1st"/>
</dbReference>
<dbReference type="InterPro" id="IPR050358">
    <property type="entry name" value="RSE1/DDB1/CFT1"/>
</dbReference>
<dbReference type="Gene3D" id="2.130.10.10">
    <property type="entry name" value="YVTN repeat-like/Quinoprotein amine dehydrogenase"/>
    <property type="match status" value="1"/>
</dbReference>
<dbReference type="AlphaFoldDB" id="A0A0C2FEL9"/>
<gene>
    <name evidence="3" type="ORF">ANCDUO_26517</name>
</gene>
<dbReference type="InterPro" id="IPR015943">
    <property type="entry name" value="WD40/YVTN_repeat-like_dom_sf"/>
</dbReference>
<evidence type="ECO:0000313" key="3">
    <source>
        <dbReference type="EMBL" id="KIH43476.1"/>
    </source>
</evidence>
<dbReference type="EMBL" id="KN785481">
    <property type="protein sequence ID" value="KIH43476.1"/>
    <property type="molecule type" value="Genomic_DNA"/>
</dbReference>
<feature type="compositionally biased region" description="Basic and acidic residues" evidence="1">
    <location>
        <begin position="1"/>
        <end position="16"/>
    </location>
</feature>
<organism evidence="3 4">
    <name type="scientific">Ancylostoma duodenale</name>
    <dbReference type="NCBI Taxonomy" id="51022"/>
    <lineage>
        <taxon>Eukaryota</taxon>
        <taxon>Metazoa</taxon>
        <taxon>Ecdysozoa</taxon>
        <taxon>Nematoda</taxon>
        <taxon>Chromadorea</taxon>
        <taxon>Rhabditida</taxon>
        <taxon>Rhabditina</taxon>
        <taxon>Rhabditomorpha</taxon>
        <taxon>Strongyloidea</taxon>
        <taxon>Ancylostomatidae</taxon>
        <taxon>Ancylostomatinae</taxon>
        <taxon>Ancylostoma</taxon>
    </lineage>
</organism>
<accession>A0A0C2FEL9</accession>
<feature type="domain" description="RSE1/DDB1/CPSF1 first beta-propeller" evidence="2">
    <location>
        <begin position="61"/>
        <end position="119"/>
    </location>
</feature>
<reference evidence="3 4" key="1">
    <citation type="submission" date="2013-12" db="EMBL/GenBank/DDBJ databases">
        <title>Draft genome of the parsitic nematode Ancylostoma duodenale.</title>
        <authorList>
            <person name="Mitreva M."/>
        </authorList>
    </citation>
    <scope>NUCLEOTIDE SEQUENCE [LARGE SCALE GENOMIC DNA]</scope>
    <source>
        <strain evidence="3 4">Zhejiang</strain>
    </source>
</reference>
<evidence type="ECO:0000259" key="2">
    <source>
        <dbReference type="Pfam" id="PF10433"/>
    </source>
</evidence>
<dbReference type="Proteomes" id="UP000054047">
    <property type="component" value="Unassembled WGS sequence"/>
</dbReference>
<name>A0A0C2FEL9_9BILA</name>
<protein>
    <recommendedName>
        <fullName evidence="2">RSE1/DDB1/CPSF1 first beta-propeller domain-containing protein</fullName>
    </recommendedName>
</protein>
<dbReference type="OrthoDB" id="433457at2759"/>
<feature type="region of interest" description="Disordered" evidence="1">
    <location>
        <begin position="1"/>
        <end position="23"/>
    </location>
</feature>
<dbReference type="Pfam" id="PF10433">
    <property type="entry name" value="Beta-prop_RSE1_1st"/>
    <property type="match status" value="1"/>
</dbReference>
<evidence type="ECO:0000256" key="1">
    <source>
        <dbReference type="SAM" id="MobiDB-lite"/>
    </source>
</evidence>
<proteinExistence type="predicted"/>